<name>A0A8J9Y092_9NEOP</name>
<evidence type="ECO:0000259" key="10">
    <source>
        <dbReference type="Pfam" id="PF24061"/>
    </source>
</evidence>
<keyword evidence="4 8" id="KW-1133">Transmembrane helix</keyword>
<keyword evidence="7" id="KW-0325">Glycoprotein</keyword>
<dbReference type="Proteomes" id="UP000838878">
    <property type="component" value="Chromosome 1"/>
</dbReference>
<dbReference type="AlphaFoldDB" id="A0A8J9Y092"/>
<evidence type="ECO:0000256" key="2">
    <source>
        <dbReference type="ARBA" id="ARBA00022475"/>
    </source>
</evidence>
<keyword evidence="3 8" id="KW-0812">Transmembrane</keyword>
<gene>
    <name evidence="11" type="ORF">BINO364_LOCUS1240</name>
</gene>
<feature type="signal peptide" evidence="9">
    <location>
        <begin position="1"/>
        <end position="18"/>
    </location>
</feature>
<dbReference type="InterPro" id="IPR056198">
    <property type="entry name" value="LBD_receptor"/>
</dbReference>
<dbReference type="PANTHER" id="PTHR42643:SF30">
    <property type="entry name" value="IONOTROPIC RECEPTOR 40A-RELATED"/>
    <property type="match status" value="1"/>
</dbReference>
<dbReference type="Gene3D" id="3.40.190.10">
    <property type="entry name" value="Periplasmic binding protein-like II"/>
    <property type="match status" value="1"/>
</dbReference>
<keyword evidence="12" id="KW-1185">Reference proteome</keyword>
<comment type="subcellular location">
    <subcellularLocation>
        <location evidence="1">Cell membrane</location>
        <topology evidence="1">Multi-pass membrane protein</topology>
    </subcellularLocation>
</comment>
<feature type="transmembrane region" description="Helical" evidence="8">
    <location>
        <begin position="559"/>
        <end position="581"/>
    </location>
</feature>
<keyword evidence="9" id="KW-0732">Signal</keyword>
<dbReference type="Pfam" id="PF24061">
    <property type="entry name" value="LBD_receptor"/>
    <property type="match status" value="1"/>
</dbReference>
<dbReference type="InterPro" id="IPR052192">
    <property type="entry name" value="Insect_Ionotropic_Sensory_Rcpt"/>
</dbReference>
<feature type="non-terminal residue" evidence="11">
    <location>
        <position position="586"/>
    </location>
</feature>
<dbReference type="EMBL" id="OV170221">
    <property type="protein sequence ID" value="CAH0714159.1"/>
    <property type="molecule type" value="Genomic_DNA"/>
</dbReference>
<evidence type="ECO:0000256" key="4">
    <source>
        <dbReference type="ARBA" id="ARBA00022989"/>
    </source>
</evidence>
<dbReference type="OrthoDB" id="7457888at2759"/>
<evidence type="ECO:0000256" key="3">
    <source>
        <dbReference type="ARBA" id="ARBA00022692"/>
    </source>
</evidence>
<keyword evidence="5 8" id="KW-0472">Membrane</keyword>
<protein>
    <recommendedName>
        <fullName evidence="10">Putative ionotropic receptor ligand binding domain-containing protein</fullName>
    </recommendedName>
</protein>
<evidence type="ECO:0000256" key="8">
    <source>
        <dbReference type="SAM" id="Phobius"/>
    </source>
</evidence>
<evidence type="ECO:0000256" key="5">
    <source>
        <dbReference type="ARBA" id="ARBA00023136"/>
    </source>
</evidence>
<evidence type="ECO:0000256" key="7">
    <source>
        <dbReference type="ARBA" id="ARBA00023180"/>
    </source>
</evidence>
<evidence type="ECO:0000256" key="9">
    <source>
        <dbReference type="SAM" id="SignalP"/>
    </source>
</evidence>
<evidence type="ECO:0000256" key="6">
    <source>
        <dbReference type="ARBA" id="ARBA00023170"/>
    </source>
</evidence>
<keyword evidence="2" id="KW-1003">Cell membrane</keyword>
<feature type="transmembrane region" description="Helical" evidence="8">
    <location>
        <begin position="328"/>
        <end position="348"/>
    </location>
</feature>
<evidence type="ECO:0000256" key="1">
    <source>
        <dbReference type="ARBA" id="ARBA00004651"/>
    </source>
</evidence>
<dbReference type="GO" id="GO:0005886">
    <property type="term" value="C:plasma membrane"/>
    <property type="evidence" value="ECO:0007669"/>
    <property type="project" value="UniProtKB-SubCell"/>
</dbReference>
<sequence length="586" mass="68313">MLVVFTLISLCIFSLNEGKIFAGNKYQNENLKQCVSHIIEKYFSKYSHLSVIDVHHDSDEIIEVIRSVATLSIILKGNYIDESILDESYLIINENATEFVNNLRYLKTDYAWNPNGRFLIIIKSLFKSELEQIFDTLLKYHIIDVLVLAEYFDPGLYTYNPFENYGCGRRYDRIIEFGKFPAFKNENLYPYKLVTGLRNCTFKVLSVHLPPYSIDPSKSNLSKTIKGIEEIILRQISELEQFSVEYRYDQNAEIFTTITSKMLAVGPMKSLQIGDADVILGGMILSQLRARAFNYIHNHLPFSDEFRYQVKKASPIAFWKTVYLEFHATVWAIFIFTFLVYLAILIILTKPKDIKRVILQMFGSLTEQPTKLRGNYFTKYFFIIWVWFAYIVSIYYTSSLVSLTANPLMEYQISNEKDIYKYNLKPCIGNVISTYINSAENITIQNKVGSRCYKLLDSIDTVSKSSDSYTITLYSIYKFHEHKFFDDSGKPMIYSFDKPLGKVIYAIYFYDGFPMMRRLNLHASRLRENGFVQYHITNLGWQNKKNIHFSAKARKLHVLVPWSIFICGHLISLVVFLLEIISNKLK</sequence>
<dbReference type="PANTHER" id="PTHR42643">
    <property type="entry name" value="IONOTROPIC RECEPTOR 20A-RELATED"/>
    <property type="match status" value="1"/>
</dbReference>
<organism evidence="11 12">
    <name type="scientific">Brenthis ino</name>
    <name type="common">lesser marbled fritillary</name>
    <dbReference type="NCBI Taxonomy" id="405034"/>
    <lineage>
        <taxon>Eukaryota</taxon>
        <taxon>Metazoa</taxon>
        <taxon>Ecdysozoa</taxon>
        <taxon>Arthropoda</taxon>
        <taxon>Hexapoda</taxon>
        <taxon>Insecta</taxon>
        <taxon>Pterygota</taxon>
        <taxon>Neoptera</taxon>
        <taxon>Endopterygota</taxon>
        <taxon>Lepidoptera</taxon>
        <taxon>Glossata</taxon>
        <taxon>Ditrysia</taxon>
        <taxon>Papilionoidea</taxon>
        <taxon>Nymphalidae</taxon>
        <taxon>Heliconiinae</taxon>
        <taxon>Argynnini</taxon>
        <taxon>Brenthis</taxon>
    </lineage>
</organism>
<proteinExistence type="predicted"/>
<feature type="transmembrane region" description="Helical" evidence="8">
    <location>
        <begin position="380"/>
        <end position="398"/>
    </location>
</feature>
<accession>A0A8J9Y092</accession>
<feature type="chain" id="PRO_5035467825" description="Putative ionotropic receptor ligand binding domain-containing protein" evidence="9">
    <location>
        <begin position="19"/>
        <end position="586"/>
    </location>
</feature>
<keyword evidence="6" id="KW-0675">Receptor</keyword>
<evidence type="ECO:0000313" key="11">
    <source>
        <dbReference type="EMBL" id="CAH0714159.1"/>
    </source>
</evidence>
<feature type="domain" description="Putative ionotropic receptor ligand binding" evidence="10">
    <location>
        <begin position="24"/>
        <end position="179"/>
    </location>
</feature>
<reference evidence="11" key="1">
    <citation type="submission" date="2021-12" db="EMBL/GenBank/DDBJ databases">
        <authorList>
            <person name="Martin H S."/>
        </authorList>
    </citation>
    <scope>NUCLEOTIDE SEQUENCE</scope>
</reference>
<evidence type="ECO:0000313" key="12">
    <source>
        <dbReference type="Proteomes" id="UP000838878"/>
    </source>
</evidence>